<evidence type="ECO:0000313" key="2">
    <source>
        <dbReference type="EMBL" id="ROR54289.1"/>
    </source>
</evidence>
<accession>A0A3N1ZTX1</accession>
<feature type="region of interest" description="Disordered" evidence="1">
    <location>
        <begin position="1"/>
        <end position="34"/>
    </location>
</feature>
<dbReference type="Pfam" id="PF05768">
    <property type="entry name" value="Glrx-like"/>
    <property type="match status" value="1"/>
</dbReference>
<protein>
    <submittedName>
        <fullName evidence="2">Glutaredoxin-like protein DUF836</fullName>
    </submittedName>
</protein>
<evidence type="ECO:0000256" key="1">
    <source>
        <dbReference type="SAM" id="MobiDB-lite"/>
    </source>
</evidence>
<dbReference type="AlphaFoldDB" id="A0A3N1ZTX1"/>
<gene>
    <name evidence="2" type="ORF">EDD41_1486</name>
</gene>
<organism evidence="2 3">
    <name type="scientific">Luteococcus japonicus</name>
    <dbReference type="NCBI Taxonomy" id="33984"/>
    <lineage>
        <taxon>Bacteria</taxon>
        <taxon>Bacillati</taxon>
        <taxon>Actinomycetota</taxon>
        <taxon>Actinomycetes</taxon>
        <taxon>Propionibacteriales</taxon>
        <taxon>Propionibacteriaceae</taxon>
        <taxon>Luteococcus</taxon>
    </lineage>
</organism>
<feature type="compositionally biased region" description="Polar residues" evidence="1">
    <location>
        <begin position="12"/>
        <end position="27"/>
    </location>
</feature>
<comment type="caution">
    <text evidence="2">The sequence shown here is derived from an EMBL/GenBank/DDBJ whole genome shotgun (WGS) entry which is preliminary data.</text>
</comment>
<dbReference type="SUPFAM" id="SSF52833">
    <property type="entry name" value="Thioredoxin-like"/>
    <property type="match status" value="1"/>
</dbReference>
<proteinExistence type="predicted"/>
<name>A0A3N1ZTX1_9ACTN</name>
<dbReference type="InterPro" id="IPR008554">
    <property type="entry name" value="Glutaredoxin-like"/>
</dbReference>
<dbReference type="EMBL" id="RKHG01000001">
    <property type="protein sequence ID" value="ROR54289.1"/>
    <property type="molecule type" value="Genomic_DNA"/>
</dbReference>
<reference evidence="2 3" key="1">
    <citation type="submission" date="2018-11" db="EMBL/GenBank/DDBJ databases">
        <title>Sequencing the genomes of 1000 actinobacteria strains.</title>
        <authorList>
            <person name="Klenk H.-P."/>
        </authorList>
    </citation>
    <scope>NUCLEOTIDE SEQUENCE [LARGE SCALE GENOMIC DNA]</scope>
    <source>
        <strain evidence="2 3">DSM 10546</strain>
    </source>
</reference>
<dbReference type="InterPro" id="IPR036249">
    <property type="entry name" value="Thioredoxin-like_sf"/>
</dbReference>
<dbReference type="Proteomes" id="UP000275749">
    <property type="component" value="Unassembled WGS sequence"/>
</dbReference>
<sequence>MRLWPRGGNRPSAVSSETADVGMSSSASHHEVSDGEVDALVSSAEVVLLTRTGCHLCQEAEPIVASACERHGSGLRVLEVDSDEGLRARFTDHVPVLFVRGALLDYWRVDEGRLHDALDVRAVAPPPAL</sequence>
<evidence type="ECO:0000313" key="3">
    <source>
        <dbReference type="Proteomes" id="UP000275749"/>
    </source>
</evidence>
<dbReference type="Gene3D" id="3.40.30.10">
    <property type="entry name" value="Glutaredoxin"/>
    <property type="match status" value="1"/>
</dbReference>